<dbReference type="InterPro" id="IPR037523">
    <property type="entry name" value="VOC_core"/>
</dbReference>
<evidence type="ECO:0000259" key="1">
    <source>
        <dbReference type="PROSITE" id="PS51819"/>
    </source>
</evidence>
<organism evidence="2 3">
    <name type="scientific">Caballeronia sordidicola</name>
    <name type="common">Burkholderia sordidicola</name>
    <dbReference type="NCBI Taxonomy" id="196367"/>
    <lineage>
        <taxon>Bacteria</taxon>
        <taxon>Pseudomonadati</taxon>
        <taxon>Pseudomonadota</taxon>
        <taxon>Betaproteobacteria</taxon>
        <taxon>Burkholderiales</taxon>
        <taxon>Burkholderiaceae</taxon>
        <taxon>Caballeronia</taxon>
    </lineage>
</organism>
<dbReference type="GO" id="GO:0016829">
    <property type="term" value="F:lyase activity"/>
    <property type="evidence" value="ECO:0007669"/>
    <property type="project" value="UniProtKB-KW"/>
</dbReference>
<dbReference type="SUPFAM" id="SSF54593">
    <property type="entry name" value="Glyoxalase/Bleomycin resistance protein/Dihydroxybiphenyl dioxygenase"/>
    <property type="match status" value="1"/>
</dbReference>
<reference evidence="3" key="1">
    <citation type="submission" date="2017-01" db="EMBL/GenBank/DDBJ databases">
        <title>Genome Analysis of Deinococcus marmoris KOPRI26562.</title>
        <authorList>
            <person name="Kim J.H."/>
            <person name="Oh H.-M."/>
        </authorList>
    </citation>
    <scope>NUCLEOTIDE SEQUENCE [LARGE SCALE GENOMIC DNA]</scope>
    <source>
        <strain evidence="3">PAMC 26633</strain>
    </source>
</reference>
<comment type="caution">
    <text evidence="2">The sequence shown here is derived from an EMBL/GenBank/DDBJ whole genome shotgun (WGS) entry which is preliminary data.</text>
</comment>
<dbReference type="OrthoDB" id="9800438at2"/>
<evidence type="ECO:0000313" key="3">
    <source>
        <dbReference type="Proteomes" id="UP000214720"/>
    </source>
</evidence>
<dbReference type="CDD" id="cd07262">
    <property type="entry name" value="VOC_like"/>
    <property type="match status" value="1"/>
</dbReference>
<dbReference type="EMBL" id="MTHB01000029">
    <property type="protein sequence ID" value="OXC79856.1"/>
    <property type="molecule type" value="Genomic_DNA"/>
</dbReference>
<gene>
    <name evidence="2" type="ORF">BSU04_04780</name>
</gene>
<name>A0A226X8Q5_CABSO</name>
<dbReference type="RefSeq" id="WP_089159465.1">
    <property type="nucleotide sequence ID" value="NZ_MTHB01000029.1"/>
</dbReference>
<feature type="domain" description="VOC" evidence="1">
    <location>
        <begin position="1"/>
        <end position="127"/>
    </location>
</feature>
<sequence>MFSHVHVGVTDFPRAFRFYSPIMETLRLPLKFRDDNEQWAGWVAADAPRPLFLIGTPFDGNTASPGNGQMTALLAHDRNTVDQCHAIALANGGMCDGPPGLRPHYHPHYYGAYFRDPDGNKICVCCHDPA</sequence>
<keyword evidence="2" id="KW-0456">Lyase</keyword>
<accession>A0A226X8Q5</accession>
<dbReference type="AlphaFoldDB" id="A0A226X8Q5"/>
<dbReference type="PANTHER" id="PTHR35006:SF1">
    <property type="entry name" value="BLL2941 PROTEIN"/>
    <property type="match status" value="1"/>
</dbReference>
<protein>
    <submittedName>
        <fullName evidence="2">Lactoylglutathione lyase</fullName>
    </submittedName>
</protein>
<dbReference type="PANTHER" id="PTHR35006">
    <property type="entry name" value="GLYOXALASE FAMILY PROTEIN (AFU_ORTHOLOGUE AFUA_5G14830)"/>
    <property type="match status" value="1"/>
</dbReference>
<dbReference type="InterPro" id="IPR029068">
    <property type="entry name" value="Glyas_Bleomycin-R_OHBP_Dase"/>
</dbReference>
<evidence type="ECO:0000313" key="2">
    <source>
        <dbReference type="EMBL" id="OXC79856.1"/>
    </source>
</evidence>
<dbReference type="InterPro" id="IPR004360">
    <property type="entry name" value="Glyas_Fos-R_dOase_dom"/>
</dbReference>
<dbReference type="Gene3D" id="3.10.180.10">
    <property type="entry name" value="2,3-Dihydroxybiphenyl 1,2-Dioxygenase, domain 1"/>
    <property type="match status" value="1"/>
</dbReference>
<dbReference type="Pfam" id="PF00903">
    <property type="entry name" value="Glyoxalase"/>
    <property type="match status" value="1"/>
</dbReference>
<proteinExistence type="predicted"/>
<dbReference type="PROSITE" id="PS51819">
    <property type="entry name" value="VOC"/>
    <property type="match status" value="1"/>
</dbReference>
<dbReference type="Proteomes" id="UP000214720">
    <property type="component" value="Unassembled WGS sequence"/>
</dbReference>